<feature type="transmembrane region" description="Helical" evidence="2">
    <location>
        <begin position="286"/>
        <end position="306"/>
    </location>
</feature>
<comment type="caution">
    <text evidence="3">The sequence shown here is derived from an EMBL/GenBank/DDBJ whole genome shotgun (WGS) entry which is preliminary data.</text>
</comment>
<feature type="coiled-coil region" evidence="1">
    <location>
        <begin position="68"/>
        <end position="117"/>
    </location>
</feature>
<keyword evidence="2" id="KW-0812">Transmembrane</keyword>
<gene>
    <name evidence="3" type="ORF">ACJDT4_19300</name>
</gene>
<feature type="transmembrane region" description="Helical" evidence="2">
    <location>
        <begin position="197"/>
        <end position="223"/>
    </location>
</feature>
<proteinExistence type="predicted"/>
<accession>A0ABW8TM29</accession>
<feature type="transmembrane region" description="Helical" evidence="2">
    <location>
        <begin position="21"/>
        <end position="42"/>
    </location>
</feature>
<keyword evidence="4" id="KW-1185">Reference proteome</keyword>
<organism evidence="3 4">
    <name type="scientific">Clostridium neuense</name>
    <dbReference type="NCBI Taxonomy" id="1728934"/>
    <lineage>
        <taxon>Bacteria</taxon>
        <taxon>Bacillati</taxon>
        <taxon>Bacillota</taxon>
        <taxon>Clostridia</taxon>
        <taxon>Eubacteriales</taxon>
        <taxon>Clostridiaceae</taxon>
        <taxon>Clostridium</taxon>
    </lineage>
</organism>
<dbReference type="RefSeq" id="WP_406789217.1">
    <property type="nucleotide sequence ID" value="NZ_JBJIAA010000018.1"/>
</dbReference>
<reference evidence="3 4" key="1">
    <citation type="submission" date="2024-11" db="EMBL/GenBank/DDBJ databases">
        <authorList>
            <person name="Heng Y.C."/>
            <person name="Lim A.C.H."/>
            <person name="Lee J.K.Y."/>
            <person name="Kittelmann S."/>
        </authorList>
    </citation>
    <scope>NUCLEOTIDE SEQUENCE [LARGE SCALE GENOMIC DNA]</scope>
    <source>
        <strain evidence="3 4">WILCCON 0114</strain>
    </source>
</reference>
<keyword evidence="2" id="KW-1133">Transmembrane helix</keyword>
<dbReference type="PANTHER" id="PTHR37305">
    <property type="entry name" value="INTEGRAL MEMBRANE PROTEIN-RELATED"/>
    <property type="match status" value="1"/>
</dbReference>
<sequence length="374" mass="41837">MNYSIASLMKNEIIKLYRKKKILICVIVAVIASIWLIVSGIGNNIENDRFQLKNAQGDLSKAASVEEKKSLEDAVSGLKKSIAQYELSVNAPMKEVKENYNKQIMDLNSEKEKSSNHYKTLIIDSNINFIKYLDENNLRPTNEIQLDSNGRMKNAIGVFSILAIIITLIIASDMVSSEFASGTIKVLITRPVSRFKIILSKFIISTVICSLFVLTAEIIVYLLTGLIKGFATLNYPEKVYPVLGDSNISPMIPEWKLFIYSFILQVLFIACLSAFFIMMSSLIKNNLYIAVLSVFIIAVGFSFRIFEGLKFCSGLLFTGYFDCINIVNRKMQMDSGASYVSVGEAIIVLVLYTAAFLFVSKRKIEARDVEVTAA</sequence>
<dbReference type="EMBL" id="JBJIAA010000018">
    <property type="protein sequence ID" value="MFL0252563.1"/>
    <property type="molecule type" value="Genomic_DNA"/>
</dbReference>
<feature type="transmembrane region" description="Helical" evidence="2">
    <location>
        <begin position="155"/>
        <end position="176"/>
    </location>
</feature>
<keyword evidence="2" id="KW-0472">Membrane</keyword>
<name>A0ABW8TM29_9CLOT</name>
<evidence type="ECO:0000256" key="2">
    <source>
        <dbReference type="SAM" id="Phobius"/>
    </source>
</evidence>
<feature type="transmembrane region" description="Helical" evidence="2">
    <location>
        <begin position="257"/>
        <end position="279"/>
    </location>
</feature>
<feature type="transmembrane region" description="Helical" evidence="2">
    <location>
        <begin position="337"/>
        <end position="359"/>
    </location>
</feature>
<protein>
    <submittedName>
        <fullName evidence="3">ABC transporter permease</fullName>
    </submittedName>
</protein>
<evidence type="ECO:0000256" key="1">
    <source>
        <dbReference type="SAM" id="Coils"/>
    </source>
</evidence>
<keyword evidence="1" id="KW-0175">Coiled coil</keyword>
<dbReference type="PANTHER" id="PTHR37305:SF1">
    <property type="entry name" value="MEMBRANE PROTEIN"/>
    <property type="match status" value="1"/>
</dbReference>
<dbReference type="Pfam" id="PF12679">
    <property type="entry name" value="ABC2_membrane_2"/>
    <property type="match status" value="1"/>
</dbReference>
<dbReference type="Proteomes" id="UP001623592">
    <property type="component" value="Unassembled WGS sequence"/>
</dbReference>
<evidence type="ECO:0000313" key="4">
    <source>
        <dbReference type="Proteomes" id="UP001623592"/>
    </source>
</evidence>
<evidence type="ECO:0000313" key="3">
    <source>
        <dbReference type="EMBL" id="MFL0252563.1"/>
    </source>
</evidence>